<reference evidence="3" key="1">
    <citation type="submission" date="2019-01" db="EMBL/GenBank/DDBJ databases">
        <title>Cytophagaceae bacterium strain CAR-16.</title>
        <authorList>
            <person name="Chen W.-M."/>
        </authorList>
    </citation>
    <scope>NUCLEOTIDE SEQUENCE [LARGE SCALE GENOMIC DNA]</scope>
    <source>
        <strain evidence="3">WWJ-16</strain>
    </source>
</reference>
<comment type="caution">
    <text evidence="2">The sequence shown here is derived from an EMBL/GenBank/DDBJ whole genome shotgun (WGS) entry which is preliminary data.</text>
</comment>
<dbReference type="EMBL" id="SBKN01000008">
    <property type="protein sequence ID" value="RXR21472.1"/>
    <property type="molecule type" value="Genomic_DNA"/>
</dbReference>
<feature type="transmembrane region" description="Helical" evidence="1">
    <location>
        <begin position="7"/>
        <end position="24"/>
    </location>
</feature>
<keyword evidence="1" id="KW-1133">Transmembrane helix</keyword>
<keyword evidence="1" id="KW-0472">Membrane</keyword>
<evidence type="ECO:0000256" key="1">
    <source>
        <dbReference type="SAM" id="Phobius"/>
    </source>
</evidence>
<proteinExistence type="predicted"/>
<organism evidence="2 3">
    <name type="scientific">Flavobacterium stagni</name>
    <dbReference type="NCBI Taxonomy" id="2506421"/>
    <lineage>
        <taxon>Bacteria</taxon>
        <taxon>Pseudomonadati</taxon>
        <taxon>Bacteroidota</taxon>
        <taxon>Flavobacteriia</taxon>
        <taxon>Flavobacteriales</taxon>
        <taxon>Flavobacteriaceae</taxon>
        <taxon>Flavobacterium</taxon>
    </lineage>
</organism>
<name>A0A4Q1K7E9_9FLAO</name>
<dbReference type="AlphaFoldDB" id="A0A4Q1K7E9"/>
<keyword evidence="3" id="KW-1185">Reference proteome</keyword>
<feature type="transmembrane region" description="Helical" evidence="1">
    <location>
        <begin position="145"/>
        <end position="167"/>
    </location>
</feature>
<dbReference type="Proteomes" id="UP000289857">
    <property type="component" value="Unassembled WGS sequence"/>
</dbReference>
<dbReference type="RefSeq" id="WP_129462222.1">
    <property type="nucleotide sequence ID" value="NZ_SBKN01000008.1"/>
</dbReference>
<feature type="transmembrane region" description="Helical" evidence="1">
    <location>
        <begin position="118"/>
        <end position="138"/>
    </location>
</feature>
<gene>
    <name evidence="2" type="ORF">EQG61_12165</name>
</gene>
<keyword evidence="1" id="KW-0812">Transmembrane</keyword>
<accession>A0A4Q1K7E9</accession>
<sequence length="168" mass="19137">MVQYKKPITYLIVGLAVCLNILLLDRLVLPRKFVPAIVEETMMLEYEHESRYGGHSRTFIGEMYFTDLGQTFSLERGNIDTPFVEVEETFLFHNITGVKTINEDYSEGLISGFNGLKLYFLGILALSLNICAGLLLGYKKANENILWNSILFNGFLLFVLSVLYIYVS</sequence>
<evidence type="ECO:0000313" key="3">
    <source>
        <dbReference type="Proteomes" id="UP000289857"/>
    </source>
</evidence>
<protein>
    <submittedName>
        <fullName evidence="2">Uncharacterized protein</fullName>
    </submittedName>
</protein>
<evidence type="ECO:0000313" key="2">
    <source>
        <dbReference type="EMBL" id="RXR21472.1"/>
    </source>
</evidence>